<evidence type="ECO:0000256" key="7">
    <source>
        <dbReference type="SAM" id="MobiDB-lite"/>
    </source>
</evidence>
<evidence type="ECO:0000313" key="10">
    <source>
        <dbReference type="Proteomes" id="UP001524547"/>
    </source>
</evidence>
<feature type="transmembrane region" description="Helical" evidence="8">
    <location>
        <begin position="41"/>
        <end position="60"/>
    </location>
</feature>
<keyword evidence="6 8" id="KW-0472">Membrane</keyword>
<dbReference type="EMBL" id="JAMZEJ010000009">
    <property type="protein sequence ID" value="MCQ8242034.1"/>
    <property type="molecule type" value="Genomic_DNA"/>
</dbReference>
<gene>
    <name evidence="9" type="ORF">NFI88_14430</name>
</gene>
<sequence>MSGATVAGTASSGSSRPARPPGPEMLRALRATVAADGRDMLFVARTLLACCIALYVAFALQLQSPMSSVTTVVIVAAPTNGAIVSKSLWRLIGTVIGAAAAVLLMAWFAQSPVLFIAALSLCIGVACFVSSLLRFFKAYGAVLAGYTIIIVSAGAFHAPDDIFLDALSRLSAVSVGLASAAAVFLLTVLPRTSALGGTIEALLRDVAALFVRLRQEGDIAADQPRLRPALLARIVALDEGIEYGAAESYALRRRRRRFRLATSRLLALLSAVEPVHATVTPSPAVARARRLAHEAMARVADRSAALPVVIADLQRAEEALAEMAEHAGTGDELLVALHERDLLGQARRTALALLPGGESGAVAAQRRVRLRPLPEWHAAGRNAVRGALVTLIAGLFWYVSQWPSGPSLLAYLVPASCLLATNPSASRASVQFATGTLIGVPMALFCQIMLLPQIDGFPLLAASLCLCLAPGIWLQTRPRFRLMATGFSVFFCAMISVHNPIAFDDVALFNNLSTFVIGPGLLVMVFRVLLPADVSGDARRFARSLTAAVERLARRGVRGIAAGTDRLGVEGFEHWQDQQMQKVLRLEQRAAQLPPEIGRRAARAAYLVLALGRTAVSLRALRRRSELPPDVAAALDAGLAAMGHVSRDPAAARDRIAAAGRGLDRAGAEEAAGGERPDAPVAGPAGNGPALPVPDASASPAPPPPEAAIPPAPPDDRPAEMPAAARAADRDESASGTQVTPPTPPDGTAPPSARAPIAADRSARLRREARGLLGEAALLIEHADGLLRAGCPLLRPDWRPGAPGDERTARC</sequence>
<feature type="transmembrane region" description="Helical" evidence="8">
    <location>
        <begin position="507"/>
        <end position="530"/>
    </location>
</feature>
<evidence type="ECO:0000256" key="5">
    <source>
        <dbReference type="ARBA" id="ARBA00022989"/>
    </source>
</evidence>
<feature type="compositionally biased region" description="Low complexity" evidence="7">
    <location>
        <begin position="1"/>
        <end position="17"/>
    </location>
</feature>
<feature type="compositionally biased region" description="Low complexity" evidence="7">
    <location>
        <begin position="679"/>
        <end position="699"/>
    </location>
</feature>
<evidence type="ECO:0000256" key="1">
    <source>
        <dbReference type="ARBA" id="ARBA00004651"/>
    </source>
</evidence>
<evidence type="ECO:0000256" key="8">
    <source>
        <dbReference type="SAM" id="Phobius"/>
    </source>
</evidence>
<reference evidence="9 10" key="1">
    <citation type="submission" date="2022-06" db="EMBL/GenBank/DDBJ databases">
        <title>Rhizosaccharibacter gen. nov. sp. nov. KSS12, endophytic bacteria isolated from sugarcane.</title>
        <authorList>
            <person name="Pitiwittayakul N."/>
        </authorList>
    </citation>
    <scope>NUCLEOTIDE SEQUENCE [LARGE SCALE GENOMIC DNA]</scope>
    <source>
        <strain evidence="9 10">KSS12</strain>
    </source>
</reference>
<proteinExistence type="predicted"/>
<keyword evidence="10" id="KW-1185">Reference proteome</keyword>
<keyword evidence="5 8" id="KW-1133">Transmembrane helix</keyword>
<keyword evidence="2" id="KW-0813">Transport</keyword>
<dbReference type="RefSeq" id="WP_422920789.1">
    <property type="nucleotide sequence ID" value="NZ_JAMZEJ010000009.1"/>
</dbReference>
<dbReference type="PANTHER" id="PTHR30509">
    <property type="entry name" value="P-HYDROXYBENZOIC ACID EFFLUX PUMP SUBUNIT-RELATED"/>
    <property type="match status" value="1"/>
</dbReference>
<comment type="caution">
    <text evidence="9">The sequence shown here is derived from an EMBL/GenBank/DDBJ whole genome shotgun (WGS) entry which is preliminary data.</text>
</comment>
<evidence type="ECO:0000313" key="9">
    <source>
        <dbReference type="EMBL" id="MCQ8242034.1"/>
    </source>
</evidence>
<organism evidence="9 10">
    <name type="scientific">Rhizosaccharibacter radicis</name>
    <dbReference type="NCBI Taxonomy" id="2782605"/>
    <lineage>
        <taxon>Bacteria</taxon>
        <taxon>Pseudomonadati</taxon>
        <taxon>Pseudomonadota</taxon>
        <taxon>Alphaproteobacteria</taxon>
        <taxon>Acetobacterales</taxon>
        <taxon>Acetobacteraceae</taxon>
        <taxon>Rhizosaccharibacter</taxon>
    </lineage>
</organism>
<dbReference type="Proteomes" id="UP001524547">
    <property type="component" value="Unassembled WGS sequence"/>
</dbReference>
<protein>
    <submittedName>
        <fullName evidence="9">FUSC family protein</fullName>
    </submittedName>
</protein>
<dbReference type="PANTHER" id="PTHR30509:SF9">
    <property type="entry name" value="MULTIDRUG RESISTANCE PROTEIN MDTO"/>
    <property type="match status" value="1"/>
</dbReference>
<keyword evidence="4 8" id="KW-0812">Transmembrane</keyword>
<feature type="transmembrane region" description="Helical" evidence="8">
    <location>
        <begin position="88"/>
        <end position="108"/>
    </location>
</feature>
<feature type="region of interest" description="Disordered" evidence="7">
    <location>
        <begin position="662"/>
        <end position="759"/>
    </location>
</feature>
<evidence type="ECO:0000256" key="6">
    <source>
        <dbReference type="ARBA" id="ARBA00023136"/>
    </source>
</evidence>
<keyword evidence="3" id="KW-1003">Cell membrane</keyword>
<feature type="transmembrane region" description="Helical" evidence="8">
    <location>
        <begin position="457"/>
        <end position="475"/>
    </location>
</feature>
<feature type="compositionally biased region" description="Basic and acidic residues" evidence="7">
    <location>
        <begin position="662"/>
        <end position="678"/>
    </location>
</feature>
<feature type="transmembrane region" description="Helical" evidence="8">
    <location>
        <begin position="432"/>
        <end position="451"/>
    </location>
</feature>
<feature type="transmembrane region" description="Helical" evidence="8">
    <location>
        <begin position="170"/>
        <end position="189"/>
    </location>
</feature>
<evidence type="ECO:0000256" key="3">
    <source>
        <dbReference type="ARBA" id="ARBA00022475"/>
    </source>
</evidence>
<comment type="subcellular location">
    <subcellularLocation>
        <location evidence="1">Cell membrane</location>
        <topology evidence="1">Multi-pass membrane protein</topology>
    </subcellularLocation>
</comment>
<evidence type="ECO:0000256" key="2">
    <source>
        <dbReference type="ARBA" id="ARBA00022448"/>
    </source>
</evidence>
<evidence type="ECO:0000256" key="4">
    <source>
        <dbReference type="ARBA" id="ARBA00022692"/>
    </source>
</evidence>
<feature type="region of interest" description="Disordered" evidence="7">
    <location>
        <begin position="1"/>
        <end position="22"/>
    </location>
</feature>
<feature type="transmembrane region" description="Helical" evidence="8">
    <location>
        <begin position="140"/>
        <end position="158"/>
    </location>
</feature>
<feature type="compositionally biased region" description="Pro residues" evidence="7">
    <location>
        <begin position="700"/>
        <end position="713"/>
    </location>
</feature>
<dbReference type="Pfam" id="PF04632">
    <property type="entry name" value="FUSC"/>
    <property type="match status" value="1"/>
</dbReference>
<dbReference type="InterPro" id="IPR006726">
    <property type="entry name" value="PHBA_efflux_AaeB/fusaric-R"/>
</dbReference>
<name>A0ABT1W0B5_9PROT</name>
<feature type="transmembrane region" description="Helical" evidence="8">
    <location>
        <begin position="482"/>
        <end position="501"/>
    </location>
</feature>
<accession>A0ABT1W0B5</accession>
<feature type="transmembrane region" description="Helical" evidence="8">
    <location>
        <begin position="114"/>
        <end position="133"/>
    </location>
</feature>